<gene>
    <name evidence="1" type="ORF">CAEBREN_21135</name>
</gene>
<dbReference type="InParanoid" id="G0MX57"/>
<dbReference type="Proteomes" id="UP000008068">
    <property type="component" value="Unassembled WGS sequence"/>
</dbReference>
<dbReference type="AlphaFoldDB" id="G0MX57"/>
<dbReference type="HOGENOM" id="CLU_797483_0_0_1"/>
<name>G0MX57_CAEBE</name>
<sequence length="348" mass="40238">MDEKVELPGEPFKEILNELFADRMTVTGAHTKFEEEHGEGQLTLEKCNNYYLRFIKQQNDLKRAERYRAIDAQEPPPHLVPKILESAEDYRARSQQAIDDWNASRGIKIEAFIEEIAQWSLEEESDEMMKRSNPPEVHNLALGASEDLVARAFANATIGNFENRVRNPEEQFEIKLAIHGYFIEIETNGADISKIMCLPHGCAAMCLDSSNYQHSRTSAVRLSIELLIALLNLEQFNFTSLRLRLAIPYDRFDMEHPETTEICCSFLKAFELAKNKIDTSNLEMKMEFTQPVLYEKAQSLIQFTPVSVVNGFVVIKWAPDRIYLQDEERLKEVKLWKELAYTVVTFKF</sequence>
<keyword evidence="2" id="KW-1185">Reference proteome</keyword>
<reference evidence="2" key="1">
    <citation type="submission" date="2011-07" db="EMBL/GenBank/DDBJ databases">
        <authorList>
            <consortium name="Caenorhabditis brenneri Sequencing and Analysis Consortium"/>
            <person name="Wilson R.K."/>
        </authorList>
    </citation>
    <scope>NUCLEOTIDE SEQUENCE [LARGE SCALE GENOMIC DNA]</scope>
    <source>
        <strain evidence="2">PB2801</strain>
    </source>
</reference>
<accession>G0MX57</accession>
<evidence type="ECO:0000313" key="1">
    <source>
        <dbReference type="EMBL" id="EGT46718.1"/>
    </source>
</evidence>
<dbReference type="EMBL" id="GL379818">
    <property type="protein sequence ID" value="EGT46718.1"/>
    <property type="molecule type" value="Genomic_DNA"/>
</dbReference>
<protein>
    <submittedName>
        <fullName evidence="1">Uncharacterized protein</fullName>
    </submittedName>
</protein>
<proteinExistence type="predicted"/>
<evidence type="ECO:0000313" key="2">
    <source>
        <dbReference type="Proteomes" id="UP000008068"/>
    </source>
</evidence>
<organism evidence="2">
    <name type="scientific">Caenorhabditis brenneri</name>
    <name type="common">Nematode worm</name>
    <dbReference type="NCBI Taxonomy" id="135651"/>
    <lineage>
        <taxon>Eukaryota</taxon>
        <taxon>Metazoa</taxon>
        <taxon>Ecdysozoa</taxon>
        <taxon>Nematoda</taxon>
        <taxon>Chromadorea</taxon>
        <taxon>Rhabditida</taxon>
        <taxon>Rhabditina</taxon>
        <taxon>Rhabditomorpha</taxon>
        <taxon>Rhabditoidea</taxon>
        <taxon>Rhabditidae</taxon>
        <taxon>Peloderinae</taxon>
        <taxon>Caenorhabditis</taxon>
    </lineage>
</organism>